<protein>
    <submittedName>
        <fullName evidence="4">Myristoyl transferase</fullName>
    </submittedName>
</protein>
<dbReference type="GO" id="GO:0016740">
    <property type="term" value="F:transferase activity"/>
    <property type="evidence" value="ECO:0007669"/>
    <property type="project" value="UniProtKB-KW"/>
</dbReference>
<dbReference type="GO" id="GO:0009228">
    <property type="term" value="P:thiamine biosynthetic process"/>
    <property type="evidence" value="ECO:0007669"/>
    <property type="project" value="InterPro"/>
</dbReference>
<dbReference type="PROSITE" id="PS51257">
    <property type="entry name" value="PROKAR_LIPOPROTEIN"/>
    <property type="match status" value="1"/>
</dbReference>
<name>A0A6B8RR56_9BACL</name>
<proteinExistence type="predicted"/>
<keyword evidence="5" id="KW-1185">Reference proteome</keyword>
<feature type="transmembrane region" description="Helical" evidence="2">
    <location>
        <begin position="7"/>
        <end position="25"/>
    </location>
</feature>
<dbReference type="Gene3D" id="3.40.190.10">
    <property type="entry name" value="Periplasmic binding protein-like II"/>
    <property type="match status" value="2"/>
</dbReference>
<dbReference type="RefSeq" id="WP_155703440.1">
    <property type="nucleotide sequence ID" value="NZ_CP034235.1"/>
</dbReference>
<keyword evidence="2" id="KW-0812">Transmembrane</keyword>
<evidence type="ECO:0000259" key="3">
    <source>
        <dbReference type="Pfam" id="PF09084"/>
    </source>
</evidence>
<dbReference type="Proteomes" id="UP000426246">
    <property type="component" value="Chromosome"/>
</dbReference>
<sequence length="359" mass="39013">MKNRNSAVGQIAFVIMLVLVMFIAGCGEKSTSSEEVSASPVTSTTPASSVAPTEAATASPVPKELYKVAQVTNWVAQPEHGGNYAALAKGFYKDAGLDMTITSGGPGINASALIASGKVQFGMGSTDEILLARENGIPIVAIMGTFQKSPQALIYHKGQAIKSYADLNGRKVYVSPGAGYWEYMKIKFDLGKVTEMKYNYELASFASDETSVVQGYITSEPYDLKIQGIETEYLLNSDSGFSPYGNLMYTTEDMIKNHPDQVRAFVEATIKGWEYYIANPKEINPVIQERNPDMPLEKMDYSAAAQIPLINGGDAATGGIGIMTKERWEAMNTQLVEVKLLKAPQDITKAYTTEFLPKK</sequence>
<gene>
    <name evidence="4" type="ORF">EHS13_27350</name>
</gene>
<keyword evidence="4" id="KW-0808">Transferase</keyword>
<organism evidence="4 5">
    <name type="scientific">Paenibacillus psychroresistens</name>
    <dbReference type="NCBI Taxonomy" id="1778678"/>
    <lineage>
        <taxon>Bacteria</taxon>
        <taxon>Bacillati</taxon>
        <taxon>Bacillota</taxon>
        <taxon>Bacilli</taxon>
        <taxon>Bacillales</taxon>
        <taxon>Paenibacillaceae</taxon>
        <taxon>Paenibacillus</taxon>
    </lineage>
</organism>
<dbReference type="OrthoDB" id="9815602at2"/>
<reference evidence="5" key="1">
    <citation type="submission" date="2018-11" db="EMBL/GenBank/DDBJ databases">
        <title>Complete genome sequence of Paenibacillus sp. ML311-T8.</title>
        <authorList>
            <person name="Nam Y.-D."/>
            <person name="Kang J."/>
            <person name="Chung W.-H."/>
            <person name="Park Y.S."/>
        </authorList>
    </citation>
    <scope>NUCLEOTIDE SEQUENCE [LARGE SCALE GENOMIC DNA]</scope>
    <source>
        <strain evidence="5">ML311-T8</strain>
    </source>
</reference>
<evidence type="ECO:0000256" key="1">
    <source>
        <dbReference type="SAM" id="MobiDB-lite"/>
    </source>
</evidence>
<evidence type="ECO:0000313" key="4">
    <source>
        <dbReference type="EMBL" id="QGQ98337.1"/>
    </source>
</evidence>
<dbReference type="PANTHER" id="PTHR31528:SF3">
    <property type="entry name" value="THIAMINE BIOSYNTHESIS PROTEIN HI_0357-RELATED"/>
    <property type="match status" value="1"/>
</dbReference>
<accession>A0A6B8RR56</accession>
<dbReference type="InterPro" id="IPR027939">
    <property type="entry name" value="NMT1/THI5"/>
</dbReference>
<keyword evidence="2" id="KW-0472">Membrane</keyword>
<dbReference type="SUPFAM" id="SSF53850">
    <property type="entry name" value="Periplasmic binding protein-like II"/>
    <property type="match status" value="1"/>
</dbReference>
<keyword evidence="2" id="KW-1133">Transmembrane helix</keyword>
<evidence type="ECO:0000256" key="2">
    <source>
        <dbReference type="SAM" id="Phobius"/>
    </source>
</evidence>
<dbReference type="PANTHER" id="PTHR31528">
    <property type="entry name" value="4-AMINO-5-HYDROXYMETHYL-2-METHYLPYRIMIDINE PHOSPHATE SYNTHASE THI11-RELATED"/>
    <property type="match status" value="1"/>
</dbReference>
<feature type="domain" description="SsuA/THI5-like" evidence="3">
    <location>
        <begin position="77"/>
        <end position="282"/>
    </location>
</feature>
<dbReference type="Pfam" id="PF09084">
    <property type="entry name" value="NMT1"/>
    <property type="match status" value="1"/>
</dbReference>
<dbReference type="KEGG" id="ppsc:EHS13_27350"/>
<dbReference type="AlphaFoldDB" id="A0A6B8RR56"/>
<feature type="region of interest" description="Disordered" evidence="1">
    <location>
        <begin position="33"/>
        <end position="56"/>
    </location>
</feature>
<dbReference type="InterPro" id="IPR015168">
    <property type="entry name" value="SsuA/THI5"/>
</dbReference>
<evidence type="ECO:0000313" key="5">
    <source>
        <dbReference type="Proteomes" id="UP000426246"/>
    </source>
</evidence>
<dbReference type="EMBL" id="CP034235">
    <property type="protein sequence ID" value="QGQ98337.1"/>
    <property type="molecule type" value="Genomic_DNA"/>
</dbReference>